<comment type="catalytic activity">
    <reaction evidence="12">
        <text>3 propionate 3-nitronate + 3 O2 + H2O = 3 3-oxopropanoate + 2 nitrate + nitrite + H2O2 + 3 H(+)</text>
        <dbReference type="Rhea" id="RHEA:57332"/>
        <dbReference type="ChEBI" id="CHEBI:15377"/>
        <dbReference type="ChEBI" id="CHEBI:15378"/>
        <dbReference type="ChEBI" id="CHEBI:15379"/>
        <dbReference type="ChEBI" id="CHEBI:16240"/>
        <dbReference type="ChEBI" id="CHEBI:16301"/>
        <dbReference type="ChEBI" id="CHEBI:17632"/>
        <dbReference type="ChEBI" id="CHEBI:33190"/>
        <dbReference type="ChEBI" id="CHEBI:136067"/>
    </reaction>
</comment>
<reference evidence="13 14" key="1">
    <citation type="submission" date="2020-07" db="EMBL/GenBank/DDBJ databases">
        <title>Genomic Encyclopedia of Type Strains, Phase IV (KMG-IV): sequencing the most valuable type-strain genomes for metagenomic binning, comparative biology and taxonomic classification.</title>
        <authorList>
            <person name="Goeker M."/>
        </authorList>
    </citation>
    <scope>NUCLEOTIDE SEQUENCE [LARGE SCALE GENOMIC DNA]</scope>
    <source>
        <strain evidence="13 14">DSM 15730</strain>
    </source>
</reference>
<evidence type="ECO:0000256" key="11">
    <source>
        <dbReference type="ARBA" id="ARBA00031155"/>
    </source>
</evidence>
<dbReference type="PANTHER" id="PTHR42747:SF3">
    <property type="entry name" value="NITRONATE MONOOXYGENASE-RELATED"/>
    <property type="match status" value="1"/>
</dbReference>
<dbReference type="SUPFAM" id="SSF51412">
    <property type="entry name" value="Inosine monophosphate dehydrogenase (IMPDH)"/>
    <property type="match status" value="1"/>
</dbReference>
<accession>A0A7V9Z8S3</accession>
<dbReference type="CDD" id="cd04730">
    <property type="entry name" value="NPD_like"/>
    <property type="match status" value="1"/>
</dbReference>
<evidence type="ECO:0000256" key="4">
    <source>
        <dbReference type="ARBA" id="ARBA00013457"/>
    </source>
</evidence>
<dbReference type="AlphaFoldDB" id="A0A7V9Z8S3"/>
<comment type="cofactor">
    <cofactor evidence="1">
        <name>FMN</name>
        <dbReference type="ChEBI" id="CHEBI:58210"/>
    </cofactor>
</comment>
<evidence type="ECO:0000256" key="3">
    <source>
        <dbReference type="ARBA" id="ARBA00009881"/>
    </source>
</evidence>
<keyword evidence="14" id="KW-1185">Reference proteome</keyword>
<gene>
    <name evidence="13" type="ORF">HNR31_002950</name>
</gene>
<dbReference type="Pfam" id="PF03060">
    <property type="entry name" value="NMO"/>
    <property type="match status" value="1"/>
</dbReference>
<evidence type="ECO:0000256" key="9">
    <source>
        <dbReference type="ARBA" id="ARBA00023002"/>
    </source>
</evidence>
<evidence type="ECO:0000313" key="13">
    <source>
        <dbReference type="EMBL" id="MBA2876155.1"/>
    </source>
</evidence>
<keyword evidence="7" id="KW-0288">FMN</keyword>
<keyword evidence="10 13" id="KW-0503">Monooxygenase</keyword>
<dbReference type="InterPro" id="IPR004136">
    <property type="entry name" value="NMO"/>
</dbReference>
<dbReference type="PANTHER" id="PTHR42747">
    <property type="entry name" value="NITRONATE MONOOXYGENASE-RELATED"/>
    <property type="match status" value="1"/>
</dbReference>
<evidence type="ECO:0000256" key="12">
    <source>
        <dbReference type="ARBA" id="ARBA00049401"/>
    </source>
</evidence>
<evidence type="ECO:0000313" key="14">
    <source>
        <dbReference type="Proteomes" id="UP000523087"/>
    </source>
</evidence>
<evidence type="ECO:0000256" key="5">
    <source>
        <dbReference type="ARBA" id="ARBA00022575"/>
    </source>
</evidence>
<dbReference type="Gene3D" id="3.20.20.70">
    <property type="entry name" value="Aldolase class I"/>
    <property type="match status" value="1"/>
</dbReference>
<comment type="similarity">
    <text evidence="3">Belongs to the nitronate monooxygenase family. NMO class I subfamily.</text>
</comment>
<dbReference type="GO" id="GO:0009636">
    <property type="term" value="P:response to toxic substance"/>
    <property type="evidence" value="ECO:0007669"/>
    <property type="project" value="UniProtKB-KW"/>
</dbReference>
<comment type="caution">
    <text evidence="13">The sequence shown here is derived from an EMBL/GenBank/DDBJ whole genome shotgun (WGS) entry which is preliminary data.</text>
</comment>
<evidence type="ECO:0000256" key="2">
    <source>
        <dbReference type="ARBA" id="ARBA00003535"/>
    </source>
</evidence>
<evidence type="ECO:0000256" key="8">
    <source>
        <dbReference type="ARBA" id="ARBA00022741"/>
    </source>
</evidence>
<proteinExistence type="inferred from homology"/>
<dbReference type="InterPro" id="IPR013785">
    <property type="entry name" value="Aldolase_TIM"/>
</dbReference>
<dbReference type="Proteomes" id="UP000523087">
    <property type="component" value="Unassembled WGS sequence"/>
</dbReference>
<keyword evidence="9 13" id="KW-0560">Oxidoreductase</keyword>
<evidence type="ECO:0000256" key="10">
    <source>
        <dbReference type="ARBA" id="ARBA00023033"/>
    </source>
</evidence>
<organism evidence="13 14">
    <name type="scientific">Thermaerobacillus caldiproteolyticus</name>
    <dbReference type="NCBI Taxonomy" id="247480"/>
    <lineage>
        <taxon>Bacteria</taxon>
        <taxon>Bacillati</taxon>
        <taxon>Bacillota</taxon>
        <taxon>Bacilli</taxon>
        <taxon>Bacillales</taxon>
        <taxon>Anoxybacillaceae</taxon>
        <taxon>Thermaerobacillus</taxon>
    </lineage>
</organism>
<dbReference type="FunFam" id="3.20.20.70:FF:000154">
    <property type="entry name" value="Probable nitronate monooxygenase"/>
    <property type="match status" value="1"/>
</dbReference>
<dbReference type="GO" id="GO:0018580">
    <property type="term" value="F:nitronate monooxygenase activity"/>
    <property type="evidence" value="ECO:0007669"/>
    <property type="project" value="InterPro"/>
</dbReference>
<protein>
    <recommendedName>
        <fullName evidence="4">Probable nitronate monooxygenase</fullName>
    </recommendedName>
    <alternativeName>
        <fullName evidence="11">Propionate 3-nitronate monooxygenase</fullName>
    </alternativeName>
</protein>
<keyword evidence="8" id="KW-0547">Nucleotide-binding</keyword>
<evidence type="ECO:0000256" key="1">
    <source>
        <dbReference type="ARBA" id="ARBA00001917"/>
    </source>
</evidence>
<name>A0A7V9Z8S3_9BACL</name>
<comment type="function">
    <text evidence="2">Nitronate monooxygenase that uses molecular oxygen to catalyze the oxidative denitrification of alkyl nitronates. Acts on propionate 3-nitronate (P3N), the presumed physiological substrate. Probably functions in the detoxification of P3N, a metabolic poison produced by plants and fungi as a defense mechanism.</text>
</comment>
<dbReference type="RefSeq" id="WP_181556889.1">
    <property type="nucleotide sequence ID" value="NZ_CP064060.1"/>
</dbReference>
<evidence type="ECO:0000256" key="7">
    <source>
        <dbReference type="ARBA" id="ARBA00022643"/>
    </source>
</evidence>
<sequence length="356" mass="38291">MLHSLSIPIIQAPMAGGVSTPLLAASVSQAGGLGFLAGGYKTVAEMREEIIAIRKLTNAPFGVNLFVPNDEEVNVEAISRYKEKLEKEADRLDVNLGQPMWDDDGWKDKLEVLCEQRVPVVSFTFGCPSSDVINDLKKRGSYVIVTVTTLEEAVIAKQSGADALCVQGPEAGGHRATFSNHASGYETISLLVLLRRISEEVDLPLIAAGGIMHGRDIAAVLAAGACAAQLGTAFLRCPESGAHPVHKAALTDPQFGATAVTRAFTGRPARGLVNRFLTEYDSEAPAAYPHVHHMTKGLRKAAAQANDPHVMSLWAGEGYRFSTEMPAAELVNLLMKQTHEAVKNVIKRLDRGKECR</sequence>
<dbReference type="GO" id="GO:0000166">
    <property type="term" value="F:nucleotide binding"/>
    <property type="evidence" value="ECO:0007669"/>
    <property type="project" value="UniProtKB-KW"/>
</dbReference>
<keyword evidence="5" id="KW-0216">Detoxification</keyword>
<evidence type="ECO:0000256" key="6">
    <source>
        <dbReference type="ARBA" id="ARBA00022630"/>
    </source>
</evidence>
<dbReference type="EMBL" id="JACDUT010000009">
    <property type="protein sequence ID" value="MBA2876155.1"/>
    <property type="molecule type" value="Genomic_DNA"/>
</dbReference>
<keyword evidence="6" id="KW-0285">Flavoprotein</keyword>